<dbReference type="RefSeq" id="WP_146268685.1">
    <property type="nucleotide sequence ID" value="NZ_VOEI01000001.1"/>
</dbReference>
<sequence>MKKTLTLLFAISLFVSFSYAQQRQLNIGTYNLRNANRGDSTAGNGWGQRFPWAAKLILFQDFDIFGTQELKYHQITDLTDSLPGYKWLGAGRDDGKLGGEFSAIFYKSTRFQALKHGDFWMSTVTGRPNKGWDAALPRICSWAQFKEIKTGFTFYFFNLHMDHIGVVARRESAKLILKKIQEMAGDTATILTGDFNVDQTSDSYAVINNSGVLKDTYVLSPMKMAPNDTFNDFNANTAGDKRIDHIFVTKNFKVLRYGILTNTYHGRTPSDHYPVEAVITY</sequence>
<keyword evidence="3" id="KW-0378">Hydrolase</keyword>
<keyword evidence="1" id="KW-0732">Signal</keyword>
<keyword evidence="3" id="KW-0269">Exonuclease</keyword>
<dbReference type="InterPro" id="IPR005135">
    <property type="entry name" value="Endo/exonuclease/phosphatase"/>
</dbReference>
<feature type="signal peptide" evidence="1">
    <location>
        <begin position="1"/>
        <end position="20"/>
    </location>
</feature>
<dbReference type="PANTHER" id="PTHR12121">
    <property type="entry name" value="CARBON CATABOLITE REPRESSOR PROTEIN 4"/>
    <property type="match status" value="1"/>
</dbReference>
<dbReference type="PANTHER" id="PTHR12121:SF36">
    <property type="entry name" value="ENDONUCLEASE_EXONUCLEASE_PHOSPHATASE DOMAIN-CONTAINING PROTEIN"/>
    <property type="match status" value="1"/>
</dbReference>
<dbReference type="GO" id="GO:0000175">
    <property type="term" value="F:3'-5'-RNA exonuclease activity"/>
    <property type="evidence" value="ECO:0007669"/>
    <property type="project" value="TreeGrafter"/>
</dbReference>
<dbReference type="CDD" id="cd09083">
    <property type="entry name" value="EEP-1"/>
    <property type="match status" value="1"/>
</dbReference>
<evidence type="ECO:0000313" key="4">
    <source>
        <dbReference type="Proteomes" id="UP000318010"/>
    </source>
</evidence>
<dbReference type="InterPro" id="IPR036691">
    <property type="entry name" value="Endo/exonu/phosph_ase_sf"/>
</dbReference>
<name>A0A563U904_9SPHI</name>
<keyword evidence="3" id="KW-0255">Endonuclease</keyword>
<comment type="caution">
    <text evidence="3">The sequence shown here is derived from an EMBL/GenBank/DDBJ whole genome shotgun (WGS) entry which is preliminary data.</text>
</comment>
<dbReference type="InterPro" id="IPR050410">
    <property type="entry name" value="CCR4/nocturin_mRNA_transcr"/>
</dbReference>
<protein>
    <submittedName>
        <fullName evidence="3">Endonuclease/exonuclease/phosphatase family protein</fullName>
    </submittedName>
</protein>
<reference evidence="3 4" key="1">
    <citation type="submission" date="2019-07" db="EMBL/GenBank/DDBJ databases">
        <authorList>
            <person name="Kim J."/>
        </authorList>
    </citation>
    <scope>NUCLEOTIDE SEQUENCE [LARGE SCALE GENOMIC DNA]</scope>
    <source>
        <strain evidence="3 4">MJ1a</strain>
    </source>
</reference>
<dbReference type="SUPFAM" id="SSF56219">
    <property type="entry name" value="DNase I-like"/>
    <property type="match status" value="1"/>
</dbReference>
<evidence type="ECO:0000313" key="3">
    <source>
        <dbReference type="EMBL" id="TWR27871.1"/>
    </source>
</evidence>
<dbReference type="Proteomes" id="UP000318010">
    <property type="component" value="Unassembled WGS sequence"/>
</dbReference>
<keyword evidence="3" id="KW-0540">Nuclease</keyword>
<dbReference type="EMBL" id="VOEI01000001">
    <property type="protein sequence ID" value="TWR27871.1"/>
    <property type="molecule type" value="Genomic_DNA"/>
</dbReference>
<organism evidence="3 4">
    <name type="scientific">Mucilaginibacter achroorhodeus</name>
    <dbReference type="NCBI Taxonomy" id="2599294"/>
    <lineage>
        <taxon>Bacteria</taxon>
        <taxon>Pseudomonadati</taxon>
        <taxon>Bacteroidota</taxon>
        <taxon>Sphingobacteriia</taxon>
        <taxon>Sphingobacteriales</taxon>
        <taxon>Sphingobacteriaceae</taxon>
        <taxon>Mucilaginibacter</taxon>
    </lineage>
</organism>
<keyword evidence="4" id="KW-1185">Reference proteome</keyword>
<feature type="chain" id="PRO_5022209562" evidence="1">
    <location>
        <begin position="21"/>
        <end position="281"/>
    </location>
</feature>
<dbReference type="OrthoDB" id="9793162at2"/>
<dbReference type="Pfam" id="PF03372">
    <property type="entry name" value="Exo_endo_phos"/>
    <property type="match status" value="1"/>
</dbReference>
<dbReference type="GO" id="GO:0004519">
    <property type="term" value="F:endonuclease activity"/>
    <property type="evidence" value="ECO:0007669"/>
    <property type="project" value="UniProtKB-KW"/>
</dbReference>
<evidence type="ECO:0000259" key="2">
    <source>
        <dbReference type="Pfam" id="PF03372"/>
    </source>
</evidence>
<feature type="domain" description="Endonuclease/exonuclease/phosphatase" evidence="2">
    <location>
        <begin position="55"/>
        <end position="272"/>
    </location>
</feature>
<dbReference type="Gene3D" id="3.60.10.10">
    <property type="entry name" value="Endonuclease/exonuclease/phosphatase"/>
    <property type="match status" value="1"/>
</dbReference>
<accession>A0A563U904</accession>
<gene>
    <name evidence="3" type="ORF">FPZ42_01265</name>
</gene>
<proteinExistence type="predicted"/>
<evidence type="ECO:0000256" key="1">
    <source>
        <dbReference type="SAM" id="SignalP"/>
    </source>
</evidence>
<dbReference type="AlphaFoldDB" id="A0A563U904"/>